<feature type="non-terminal residue" evidence="2">
    <location>
        <position position="88"/>
    </location>
</feature>
<dbReference type="SUPFAM" id="SSF158745">
    <property type="entry name" value="LanC-like"/>
    <property type="match status" value="1"/>
</dbReference>
<dbReference type="PRINTS" id="PR01955">
    <property type="entry name" value="LANCFRANKIA"/>
</dbReference>
<dbReference type="PRINTS" id="PR01950">
    <property type="entry name" value="LANCSUPER"/>
</dbReference>
<dbReference type="Gene3D" id="1.50.10.20">
    <property type="match status" value="1"/>
</dbReference>
<dbReference type="EMBL" id="JAAGMN010004958">
    <property type="protein sequence ID" value="NEE13965.1"/>
    <property type="molecule type" value="Genomic_DNA"/>
</dbReference>
<gene>
    <name evidence="2" type="ORF">G3M58_46850</name>
</gene>
<proteinExistence type="predicted"/>
<dbReference type="AlphaFoldDB" id="A0A6G3X833"/>
<protein>
    <submittedName>
        <fullName evidence="2">Lanthionine synthetase</fullName>
    </submittedName>
</protein>
<reference evidence="2" key="1">
    <citation type="submission" date="2020-01" db="EMBL/GenBank/DDBJ databases">
        <title>Insect and environment-associated Actinomycetes.</title>
        <authorList>
            <person name="Currrie C."/>
            <person name="Chevrette M."/>
            <person name="Carlson C."/>
            <person name="Stubbendieck R."/>
            <person name="Wendt-Pienkowski E."/>
        </authorList>
    </citation>
    <scope>NUCLEOTIDE SEQUENCE</scope>
    <source>
        <strain evidence="2">SID7499</strain>
    </source>
</reference>
<sequence>EHVNLGLAHGVPGPLALLSLAWRAGVRVDRQDEAIERIMQLLTRLRTTDGAGPRWPHLMTRERIESGAPPERGRDSWCYGVLGAARAV</sequence>
<name>A0A6G3X833_9ACTN</name>
<evidence type="ECO:0000313" key="2">
    <source>
        <dbReference type="EMBL" id="NEE13965.1"/>
    </source>
</evidence>
<feature type="non-terminal residue" evidence="2">
    <location>
        <position position="1"/>
    </location>
</feature>
<evidence type="ECO:0000256" key="1">
    <source>
        <dbReference type="PIRSR" id="PIRSR607822-1"/>
    </source>
</evidence>
<dbReference type="GO" id="GO:0046872">
    <property type="term" value="F:metal ion binding"/>
    <property type="evidence" value="ECO:0007669"/>
    <property type="project" value="UniProtKB-KW"/>
</dbReference>
<dbReference type="InterPro" id="IPR007822">
    <property type="entry name" value="LANC-like"/>
</dbReference>
<comment type="caution">
    <text evidence="2">The sequence shown here is derived from an EMBL/GenBank/DDBJ whole genome shotgun (WGS) entry which is preliminary data.</text>
</comment>
<dbReference type="Pfam" id="PF05147">
    <property type="entry name" value="LANC_like"/>
    <property type="match status" value="1"/>
</dbReference>
<dbReference type="GO" id="GO:0031179">
    <property type="term" value="P:peptide modification"/>
    <property type="evidence" value="ECO:0007669"/>
    <property type="project" value="InterPro"/>
</dbReference>
<keyword evidence="1" id="KW-0479">Metal-binding</keyword>
<accession>A0A6G3X833</accession>
<feature type="binding site" evidence="1">
    <location>
        <position position="78"/>
    </location>
    <ligand>
        <name>Zn(2+)</name>
        <dbReference type="ChEBI" id="CHEBI:29105"/>
    </ligand>
</feature>
<organism evidence="2">
    <name type="scientific">Streptomyces sp. SID7499</name>
    <dbReference type="NCBI Taxonomy" id="2706086"/>
    <lineage>
        <taxon>Bacteria</taxon>
        <taxon>Bacillati</taxon>
        <taxon>Actinomycetota</taxon>
        <taxon>Actinomycetes</taxon>
        <taxon>Kitasatosporales</taxon>
        <taxon>Streptomycetaceae</taxon>
        <taxon>Streptomyces</taxon>
    </lineage>
</organism>
<keyword evidence="1" id="KW-0862">Zinc</keyword>